<protein>
    <recommendedName>
        <fullName evidence="1">Reverse transcriptase zinc-binding domain-containing protein</fullName>
    </recommendedName>
</protein>
<evidence type="ECO:0000259" key="1">
    <source>
        <dbReference type="Pfam" id="PF13966"/>
    </source>
</evidence>
<proteinExistence type="predicted"/>
<keyword evidence="3" id="KW-1185">Reference proteome</keyword>
<dbReference type="Proteomes" id="UP000828251">
    <property type="component" value="Unassembled WGS sequence"/>
</dbReference>
<accession>A0A9D4A6V9</accession>
<evidence type="ECO:0000313" key="3">
    <source>
        <dbReference type="Proteomes" id="UP000828251"/>
    </source>
</evidence>
<organism evidence="2 3">
    <name type="scientific">Gossypium stocksii</name>
    <dbReference type="NCBI Taxonomy" id="47602"/>
    <lineage>
        <taxon>Eukaryota</taxon>
        <taxon>Viridiplantae</taxon>
        <taxon>Streptophyta</taxon>
        <taxon>Embryophyta</taxon>
        <taxon>Tracheophyta</taxon>
        <taxon>Spermatophyta</taxon>
        <taxon>Magnoliopsida</taxon>
        <taxon>eudicotyledons</taxon>
        <taxon>Gunneridae</taxon>
        <taxon>Pentapetalae</taxon>
        <taxon>rosids</taxon>
        <taxon>malvids</taxon>
        <taxon>Malvales</taxon>
        <taxon>Malvaceae</taxon>
        <taxon>Malvoideae</taxon>
        <taxon>Gossypium</taxon>
    </lineage>
</organism>
<dbReference type="OrthoDB" id="997279at2759"/>
<reference evidence="2 3" key="1">
    <citation type="journal article" date="2021" name="Plant Biotechnol. J.">
        <title>Multi-omics assisted identification of the key and species-specific regulatory components of drought-tolerant mechanisms in Gossypium stocksii.</title>
        <authorList>
            <person name="Yu D."/>
            <person name="Ke L."/>
            <person name="Zhang D."/>
            <person name="Wu Y."/>
            <person name="Sun Y."/>
            <person name="Mei J."/>
            <person name="Sun J."/>
            <person name="Sun Y."/>
        </authorList>
    </citation>
    <scope>NUCLEOTIDE SEQUENCE [LARGE SCALE GENOMIC DNA]</scope>
    <source>
        <strain evidence="3">cv. E1</strain>
        <tissue evidence="2">Leaf</tissue>
    </source>
</reference>
<sequence>MLPKIKVFSWRISHNILPTYDNTARICHKFSNVCPKCKNREETLIHAMKDYPMTHEILTLRGLNNKLLNESYKCYIDWLEDVLCKLDAKATADFFTLLCDKIIQPP</sequence>
<name>A0A9D4A6V9_9ROSI</name>
<dbReference type="Pfam" id="PF13966">
    <property type="entry name" value="zf-RVT"/>
    <property type="match status" value="1"/>
</dbReference>
<evidence type="ECO:0000313" key="2">
    <source>
        <dbReference type="EMBL" id="KAH1091388.1"/>
    </source>
</evidence>
<dbReference type="InterPro" id="IPR026960">
    <property type="entry name" value="RVT-Znf"/>
</dbReference>
<dbReference type="EMBL" id="JAIQCV010000006">
    <property type="protein sequence ID" value="KAH1091388.1"/>
    <property type="molecule type" value="Genomic_DNA"/>
</dbReference>
<dbReference type="AlphaFoldDB" id="A0A9D4A6V9"/>
<feature type="domain" description="Reverse transcriptase zinc-binding" evidence="1">
    <location>
        <begin position="2"/>
        <end position="55"/>
    </location>
</feature>
<comment type="caution">
    <text evidence="2">The sequence shown here is derived from an EMBL/GenBank/DDBJ whole genome shotgun (WGS) entry which is preliminary data.</text>
</comment>
<gene>
    <name evidence="2" type="ORF">J1N35_018645</name>
</gene>